<dbReference type="EMBL" id="SJPF01000001">
    <property type="protein sequence ID" value="TWT39171.1"/>
    <property type="molecule type" value="Genomic_DNA"/>
</dbReference>
<dbReference type="InterPro" id="IPR038296">
    <property type="entry name" value="ParD_sf"/>
</dbReference>
<dbReference type="OrthoDB" id="8370959at2"/>
<dbReference type="AlphaFoldDB" id="A0A5C5VMP6"/>
<proteinExistence type="predicted"/>
<sequence length="90" mass="9935">MDLPLSEKAESLIQKHLASGKFATPEQVVEQALAILDQQAAEWAATKAKIEKGGDDIQAGRYDEIATQEDEERLTQEILASLRQGSLLER</sequence>
<dbReference type="RefSeq" id="WP_146429364.1">
    <property type="nucleotide sequence ID" value="NZ_SJPF01000001.1"/>
</dbReference>
<keyword evidence="2" id="KW-1185">Reference proteome</keyword>
<dbReference type="Gene3D" id="6.10.10.120">
    <property type="entry name" value="Antitoxin ParD1-like"/>
    <property type="match status" value="1"/>
</dbReference>
<reference evidence="1 2" key="1">
    <citation type="submission" date="2019-02" db="EMBL/GenBank/DDBJ databases">
        <title>Deep-cultivation of Planctomycetes and their phenomic and genomic characterization uncovers novel biology.</title>
        <authorList>
            <person name="Wiegand S."/>
            <person name="Jogler M."/>
            <person name="Boedeker C."/>
            <person name="Pinto D."/>
            <person name="Vollmers J."/>
            <person name="Rivas-Marin E."/>
            <person name="Kohn T."/>
            <person name="Peeters S.H."/>
            <person name="Heuer A."/>
            <person name="Rast P."/>
            <person name="Oberbeckmann S."/>
            <person name="Bunk B."/>
            <person name="Jeske O."/>
            <person name="Meyerdierks A."/>
            <person name="Storesund J.E."/>
            <person name="Kallscheuer N."/>
            <person name="Luecker S."/>
            <person name="Lage O.M."/>
            <person name="Pohl T."/>
            <person name="Merkel B.J."/>
            <person name="Hornburger P."/>
            <person name="Mueller R.-W."/>
            <person name="Bruemmer F."/>
            <person name="Labrenz M."/>
            <person name="Spormann A.M."/>
            <person name="Op Den Camp H."/>
            <person name="Overmann J."/>
            <person name="Amann R."/>
            <person name="Jetten M.S.M."/>
            <person name="Mascher T."/>
            <person name="Medema M.H."/>
            <person name="Devos D.P."/>
            <person name="Kaster A.-K."/>
            <person name="Ovreas L."/>
            <person name="Rohde M."/>
            <person name="Galperin M.Y."/>
            <person name="Jogler C."/>
        </authorList>
    </citation>
    <scope>NUCLEOTIDE SEQUENCE [LARGE SCALE GENOMIC DNA]</scope>
    <source>
        <strain evidence="1 2">Enr8</strain>
    </source>
</reference>
<evidence type="ECO:0000313" key="1">
    <source>
        <dbReference type="EMBL" id="TWT39171.1"/>
    </source>
</evidence>
<protein>
    <recommendedName>
        <fullName evidence="3">Type II toxin-antitoxin system ParD family antitoxin</fullName>
    </recommendedName>
</protein>
<accession>A0A5C5VMP6</accession>
<comment type="caution">
    <text evidence="1">The sequence shown here is derived from an EMBL/GenBank/DDBJ whole genome shotgun (WGS) entry which is preliminary data.</text>
</comment>
<organism evidence="1 2">
    <name type="scientific">Blastopirellula retiformator</name>
    <dbReference type="NCBI Taxonomy" id="2527970"/>
    <lineage>
        <taxon>Bacteria</taxon>
        <taxon>Pseudomonadati</taxon>
        <taxon>Planctomycetota</taxon>
        <taxon>Planctomycetia</taxon>
        <taxon>Pirellulales</taxon>
        <taxon>Pirellulaceae</taxon>
        <taxon>Blastopirellula</taxon>
    </lineage>
</organism>
<evidence type="ECO:0008006" key="3">
    <source>
        <dbReference type="Google" id="ProtNLM"/>
    </source>
</evidence>
<evidence type="ECO:0000313" key="2">
    <source>
        <dbReference type="Proteomes" id="UP000318878"/>
    </source>
</evidence>
<dbReference type="Proteomes" id="UP000318878">
    <property type="component" value="Unassembled WGS sequence"/>
</dbReference>
<name>A0A5C5VMP6_9BACT</name>
<gene>
    <name evidence="1" type="ORF">Enr8_08670</name>
</gene>